<reference evidence="10" key="1">
    <citation type="submission" date="2016-11" db="UniProtKB">
        <authorList>
            <consortium name="WormBaseParasite"/>
        </authorList>
    </citation>
    <scope>IDENTIFICATION</scope>
</reference>
<comment type="cofactor">
    <cofactor evidence="1">
        <name>Zn(2+)</name>
        <dbReference type="ChEBI" id="CHEBI:29105"/>
    </cofactor>
</comment>
<comment type="similarity">
    <text evidence="2">Belongs to the protein prenyltransferase subunit beta family.</text>
</comment>
<dbReference type="GO" id="GO:0005965">
    <property type="term" value="C:protein farnesyltransferase complex"/>
    <property type="evidence" value="ECO:0007669"/>
    <property type="project" value="TreeGrafter"/>
</dbReference>
<evidence type="ECO:0000313" key="9">
    <source>
        <dbReference type="Proteomes" id="UP000095283"/>
    </source>
</evidence>
<dbReference type="PANTHER" id="PTHR11774">
    <property type="entry name" value="GERANYLGERANYL TRANSFERASE TYPE BETA SUBUNIT"/>
    <property type="match status" value="1"/>
</dbReference>
<dbReference type="GO" id="GO:0046872">
    <property type="term" value="F:metal ion binding"/>
    <property type="evidence" value="ECO:0007669"/>
    <property type="project" value="UniProtKB-KW"/>
</dbReference>
<protein>
    <submittedName>
        <fullName evidence="10">Protein farnesyltransferase subunit beta</fullName>
    </submittedName>
</protein>
<dbReference type="InterPro" id="IPR008930">
    <property type="entry name" value="Terpenoid_cyclase/PrenylTrfase"/>
</dbReference>
<accession>A0A1I7XPE0</accession>
<evidence type="ECO:0000256" key="2">
    <source>
        <dbReference type="ARBA" id="ARBA00010497"/>
    </source>
</evidence>
<evidence type="ECO:0000256" key="3">
    <source>
        <dbReference type="ARBA" id="ARBA00022602"/>
    </source>
</evidence>
<feature type="domain" description="Prenyltransferase alpha-alpha toroid" evidence="8">
    <location>
        <begin position="11"/>
        <end position="83"/>
    </location>
</feature>
<dbReference type="Gene3D" id="1.50.10.20">
    <property type="match status" value="1"/>
</dbReference>
<dbReference type="InterPro" id="IPR045089">
    <property type="entry name" value="PGGT1B-like"/>
</dbReference>
<evidence type="ECO:0000313" key="10">
    <source>
        <dbReference type="WBParaSite" id="Hba_19344"/>
    </source>
</evidence>
<sequence>MAREHRQLTDGLFDARMLEEYILMCCQDTTGGLRDKPDKCRDLYHTCYVLSGLSVAQLYSSTRDGVLGGKRNIVEAINPLFNVTTLSEQFAASFFVKQ</sequence>
<proteinExistence type="inferred from homology"/>
<dbReference type="Proteomes" id="UP000095283">
    <property type="component" value="Unplaced"/>
</dbReference>
<evidence type="ECO:0000256" key="6">
    <source>
        <dbReference type="ARBA" id="ARBA00022737"/>
    </source>
</evidence>
<organism evidence="9 10">
    <name type="scientific">Heterorhabditis bacteriophora</name>
    <name type="common">Entomopathogenic nematode worm</name>
    <dbReference type="NCBI Taxonomy" id="37862"/>
    <lineage>
        <taxon>Eukaryota</taxon>
        <taxon>Metazoa</taxon>
        <taxon>Ecdysozoa</taxon>
        <taxon>Nematoda</taxon>
        <taxon>Chromadorea</taxon>
        <taxon>Rhabditida</taxon>
        <taxon>Rhabditina</taxon>
        <taxon>Rhabditomorpha</taxon>
        <taxon>Strongyloidea</taxon>
        <taxon>Heterorhabditidae</taxon>
        <taxon>Heterorhabditis</taxon>
    </lineage>
</organism>
<evidence type="ECO:0000259" key="8">
    <source>
        <dbReference type="Pfam" id="PF00432"/>
    </source>
</evidence>
<dbReference type="AlphaFoldDB" id="A0A1I7XPE0"/>
<keyword evidence="4" id="KW-0808">Transferase</keyword>
<name>A0A1I7XPE0_HETBA</name>
<keyword evidence="9" id="KW-1185">Reference proteome</keyword>
<evidence type="ECO:0000256" key="5">
    <source>
        <dbReference type="ARBA" id="ARBA00022723"/>
    </source>
</evidence>
<evidence type="ECO:0000256" key="7">
    <source>
        <dbReference type="ARBA" id="ARBA00022833"/>
    </source>
</evidence>
<keyword evidence="6" id="KW-0677">Repeat</keyword>
<evidence type="ECO:0000256" key="4">
    <source>
        <dbReference type="ARBA" id="ARBA00022679"/>
    </source>
</evidence>
<dbReference type="Pfam" id="PF00432">
    <property type="entry name" value="Prenyltrans"/>
    <property type="match status" value="1"/>
</dbReference>
<dbReference type="WBParaSite" id="Hba_19344">
    <property type="protein sequence ID" value="Hba_19344"/>
    <property type="gene ID" value="Hba_19344"/>
</dbReference>
<dbReference type="SUPFAM" id="SSF48239">
    <property type="entry name" value="Terpenoid cyclases/Protein prenyltransferases"/>
    <property type="match status" value="1"/>
</dbReference>
<dbReference type="PANTHER" id="PTHR11774:SF6">
    <property type="entry name" value="PROTEIN FARNESYLTRANSFERASE SUBUNIT BETA"/>
    <property type="match status" value="1"/>
</dbReference>
<keyword evidence="7" id="KW-0862">Zinc</keyword>
<keyword evidence="3" id="KW-0637">Prenyltransferase</keyword>
<dbReference type="InterPro" id="IPR001330">
    <property type="entry name" value="Prenyltrans"/>
</dbReference>
<keyword evidence="5" id="KW-0479">Metal-binding</keyword>
<evidence type="ECO:0000256" key="1">
    <source>
        <dbReference type="ARBA" id="ARBA00001947"/>
    </source>
</evidence>
<dbReference type="GO" id="GO:0004660">
    <property type="term" value="F:protein farnesyltransferase activity"/>
    <property type="evidence" value="ECO:0007669"/>
    <property type="project" value="TreeGrafter"/>
</dbReference>